<gene>
    <name evidence="1" type="ORF">UW41_C0019G0001</name>
</gene>
<evidence type="ECO:0000313" key="2">
    <source>
        <dbReference type="Proteomes" id="UP000034172"/>
    </source>
</evidence>
<evidence type="ECO:0000313" key="1">
    <source>
        <dbReference type="EMBL" id="KKT48751.1"/>
    </source>
</evidence>
<feature type="non-terminal residue" evidence="1">
    <location>
        <position position="1"/>
    </location>
</feature>
<name>A0A0G1HNK5_9BACT</name>
<dbReference type="STRING" id="1618392.UW41_C0019G0001"/>
<sequence>DATSRKSLFGISNLQRQISTFSRRGKWHWFTFVIGYENIGDWVRVDQSFPSVFLGNIAEDAMLLRGRKVLDLLGDRQRGVLVYLNDGIKAGDSFFRGIQSHDPGYLKKGQNNSQP</sequence>
<reference evidence="1 2" key="1">
    <citation type="journal article" date="2015" name="Nature">
        <title>rRNA introns, odd ribosomes, and small enigmatic genomes across a large radiation of phyla.</title>
        <authorList>
            <person name="Brown C.T."/>
            <person name="Hug L.A."/>
            <person name="Thomas B.C."/>
            <person name="Sharon I."/>
            <person name="Castelle C.J."/>
            <person name="Singh A."/>
            <person name="Wilkins M.J."/>
            <person name="Williams K.H."/>
            <person name="Banfield J.F."/>
        </authorList>
    </citation>
    <scope>NUCLEOTIDE SEQUENCE [LARGE SCALE GENOMIC DNA]</scope>
</reference>
<organism evidence="1 2">
    <name type="scientific">Candidatus Collierbacteria bacterium GW2011_GWC2_44_18</name>
    <dbReference type="NCBI Taxonomy" id="1618392"/>
    <lineage>
        <taxon>Bacteria</taxon>
        <taxon>Candidatus Collieribacteriota</taxon>
    </lineage>
</organism>
<dbReference type="Proteomes" id="UP000034172">
    <property type="component" value="Unassembled WGS sequence"/>
</dbReference>
<protein>
    <submittedName>
        <fullName evidence="1">Uncharacterized protein</fullName>
    </submittedName>
</protein>
<dbReference type="EMBL" id="LCIE01000019">
    <property type="protein sequence ID" value="KKT48751.1"/>
    <property type="molecule type" value="Genomic_DNA"/>
</dbReference>
<accession>A0A0G1HNK5</accession>
<comment type="caution">
    <text evidence="1">The sequence shown here is derived from an EMBL/GenBank/DDBJ whole genome shotgun (WGS) entry which is preliminary data.</text>
</comment>
<dbReference type="AlphaFoldDB" id="A0A0G1HNK5"/>
<proteinExistence type="predicted"/>